<evidence type="ECO:0000256" key="2">
    <source>
        <dbReference type="ARBA" id="ARBA00022980"/>
    </source>
</evidence>
<evidence type="ECO:0000256" key="3">
    <source>
        <dbReference type="ARBA" id="ARBA00023274"/>
    </source>
</evidence>
<dbReference type="InterPro" id="IPR001209">
    <property type="entry name" value="Ribosomal_uS14"/>
</dbReference>
<evidence type="ECO:0000313" key="4">
    <source>
        <dbReference type="EMBL" id="QQJ94669.1"/>
    </source>
</evidence>
<gene>
    <name evidence="4" type="primary">rps14</name>
</gene>
<name>A0A7T6UZQ3_LITUN</name>
<dbReference type="RefSeq" id="YP_010139061.1">
    <property type="nucleotide sequence ID" value="NC_056903.1"/>
</dbReference>
<proteinExistence type="inferred from homology"/>
<geneLocation type="mitochondrion" evidence="4"/>
<dbReference type="GO" id="GO:0006412">
    <property type="term" value="P:translation"/>
    <property type="evidence" value="ECO:0007669"/>
    <property type="project" value="InterPro"/>
</dbReference>
<reference evidence="4" key="1">
    <citation type="journal article" date="2021" name="J. Appl. Phycol.">
        <title>Mitochondrial genome of the harmful algal bloom species Odontella regia (Mediophyceae, Bacillariophyta).</title>
        <authorList>
            <person name="Wang Y."/>
            <person name="Chen Y."/>
            <person name="Wang J."/>
            <person name="Liu F."/>
            <person name="Chen N."/>
        </authorList>
    </citation>
    <scope>NUCLEOTIDE SEQUENCE</scope>
</reference>
<organism evidence="4">
    <name type="scientific">Lithodesmium undulatum</name>
    <name type="common">Marine centric diatom</name>
    <dbReference type="NCBI Taxonomy" id="59812"/>
    <lineage>
        <taxon>Eukaryota</taxon>
        <taxon>Sar</taxon>
        <taxon>Stramenopiles</taxon>
        <taxon>Ochrophyta</taxon>
        <taxon>Bacillariophyta</taxon>
        <taxon>Mediophyceae</taxon>
        <taxon>Lithodesmiophycidae</taxon>
        <taxon>Lithodesmiales</taxon>
        <taxon>Lithodesmiaceae</taxon>
        <taxon>Lithodesmium</taxon>
    </lineage>
</organism>
<dbReference type="Pfam" id="PF00253">
    <property type="entry name" value="Ribosomal_S14"/>
    <property type="match status" value="1"/>
</dbReference>
<keyword evidence="2 4" id="KW-0689">Ribosomal protein</keyword>
<dbReference type="PANTHER" id="PTHR19836:SF19">
    <property type="entry name" value="SMALL RIBOSOMAL SUBUNIT PROTEIN US14M"/>
    <property type="match status" value="1"/>
</dbReference>
<accession>A0A7T6UZQ3</accession>
<keyword evidence="3" id="KW-0687">Ribonucleoprotein</keyword>
<dbReference type="Gene3D" id="1.10.287.1480">
    <property type="match status" value="1"/>
</dbReference>
<dbReference type="EMBL" id="MW023083">
    <property type="protein sequence ID" value="QQJ94669.1"/>
    <property type="molecule type" value="Genomic_DNA"/>
</dbReference>
<dbReference type="AlphaFoldDB" id="A0A7T6UZQ3"/>
<dbReference type="GO" id="GO:0003735">
    <property type="term" value="F:structural constituent of ribosome"/>
    <property type="evidence" value="ECO:0007669"/>
    <property type="project" value="InterPro"/>
</dbReference>
<dbReference type="SUPFAM" id="SSF57716">
    <property type="entry name" value="Glucocorticoid receptor-like (DNA-binding domain)"/>
    <property type="match status" value="1"/>
</dbReference>
<keyword evidence="4" id="KW-0496">Mitochondrion</keyword>
<dbReference type="GO" id="GO:0015935">
    <property type="term" value="C:small ribosomal subunit"/>
    <property type="evidence" value="ECO:0007669"/>
    <property type="project" value="TreeGrafter"/>
</dbReference>
<dbReference type="GeneID" id="67132424"/>
<comment type="similarity">
    <text evidence="1">Belongs to the universal ribosomal protein uS14 family.</text>
</comment>
<sequence>MKKLARKDYKNRKKNVKFVKTYKILKSFSKNYYLTKNTRWNANLTLTELPKNQNKNRLVNRCIFTYRKSAFRQLYSISRIVFLKLARQNQIYGIKKNVW</sequence>
<evidence type="ECO:0000256" key="1">
    <source>
        <dbReference type="ARBA" id="ARBA00009083"/>
    </source>
</evidence>
<dbReference type="GO" id="GO:0005737">
    <property type="term" value="C:cytoplasm"/>
    <property type="evidence" value="ECO:0007669"/>
    <property type="project" value="UniProtKB-ARBA"/>
</dbReference>
<protein>
    <submittedName>
        <fullName evidence="4">Ribosomal protein S14</fullName>
    </submittedName>
</protein>
<dbReference type="PANTHER" id="PTHR19836">
    <property type="entry name" value="30S RIBOSOMAL PROTEIN S14"/>
    <property type="match status" value="1"/>
</dbReference>